<dbReference type="EMBL" id="JAUCBP010000001">
    <property type="protein sequence ID" value="MDM7859085.1"/>
    <property type="molecule type" value="Genomic_DNA"/>
</dbReference>
<comment type="caution">
    <text evidence="2">The sequence shown here is derived from an EMBL/GenBank/DDBJ whole genome shotgun (WGS) entry which is preliminary data.</text>
</comment>
<accession>A0ABT7SSF9</accession>
<evidence type="ECO:0000313" key="2">
    <source>
        <dbReference type="EMBL" id="MDM7859085.1"/>
    </source>
</evidence>
<feature type="chain" id="PRO_5046390908" evidence="1">
    <location>
        <begin position="20"/>
        <end position="219"/>
    </location>
</feature>
<keyword evidence="1" id="KW-0732">Signal</keyword>
<feature type="signal peptide" evidence="1">
    <location>
        <begin position="1"/>
        <end position="19"/>
    </location>
</feature>
<sequence>MRKLLAVLGFVLVFAQVQAEEEAPPPLDPQFMGSHGMVLMSSESDLYASFLPELSGSKQQQLIYLIDAKGPEVFFLTRDADRVTIKTKPFNLQRLMRGETVEVAVDVYLGNYEQGGSLMFPEVPINFVEQLYYRPLEKLEPSGLRQTYDMIELGGENRMFVHRIKHKPSFDHIILVEEARNCVTQFFTSEAVPSEQELLMKLLFCGSIKPLYYNTEAFQ</sequence>
<keyword evidence="3" id="KW-1185">Reference proteome</keyword>
<dbReference type="Proteomes" id="UP001234343">
    <property type="component" value="Unassembled WGS sequence"/>
</dbReference>
<dbReference type="RefSeq" id="WP_289362985.1">
    <property type="nucleotide sequence ID" value="NZ_JAUCBP010000001.1"/>
</dbReference>
<gene>
    <name evidence="2" type="ORF">QTP81_00520</name>
</gene>
<evidence type="ECO:0000256" key="1">
    <source>
        <dbReference type="SAM" id="SignalP"/>
    </source>
</evidence>
<protein>
    <submittedName>
        <fullName evidence="2">Uncharacterized protein</fullName>
    </submittedName>
</protein>
<organism evidence="2 3">
    <name type="scientific">Alteromonas arenosi</name>
    <dbReference type="NCBI Taxonomy" id="3055817"/>
    <lineage>
        <taxon>Bacteria</taxon>
        <taxon>Pseudomonadati</taxon>
        <taxon>Pseudomonadota</taxon>
        <taxon>Gammaproteobacteria</taxon>
        <taxon>Alteromonadales</taxon>
        <taxon>Alteromonadaceae</taxon>
        <taxon>Alteromonas/Salinimonas group</taxon>
        <taxon>Alteromonas</taxon>
    </lineage>
</organism>
<proteinExistence type="predicted"/>
<evidence type="ECO:0000313" key="3">
    <source>
        <dbReference type="Proteomes" id="UP001234343"/>
    </source>
</evidence>
<name>A0ABT7SSF9_9ALTE</name>
<reference evidence="2 3" key="1">
    <citation type="submission" date="2023-06" db="EMBL/GenBank/DDBJ databases">
        <title>Alteromonas sp. ASW11-36 isolated from intertidal sand.</title>
        <authorList>
            <person name="Li Y."/>
        </authorList>
    </citation>
    <scope>NUCLEOTIDE SEQUENCE [LARGE SCALE GENOMIC DNA]</scope>
    <source>
        <strain evidence="2 3">ASW11-36</strain>
    </source>
</reference>